<comment type="function">
    <text evidence="8">Involved in the biosynthesis of antibiotic erythromycin via the biosynthesis of its aglycone precursor, 6-deoxyerythronolide B (6-dEB).</text>
</comment>
<dbReference type="Pfam" id="PF21089">
    <property type="entry name" value="PKS_DH_N"/>
    <property type="match status" value="2"/>
</dbReference>
<feature type="domain" description="PKS/mFAS DH" evidence="16">
    <location>
        <begin position="4958"/>
        <end position="5222"/>
    </location>
</feature>
<evidence type="ECO:0000259" key="14">
    <source>
        <dbReference type="PROSITE" id="PS50075"/>
    </source>
</evidence>
<dbReference type="CDD" id="cd08952">
    <property type="entry name" value="KR_1_SDR_x"/>
    <property type="match status" value="1"/>
</dbReference>
<feature type="region of interest" description="Disordered" evidence="13">
    <location>
        <begin position="5980"/>
        <end position="6005"/>
    </location>
</feature>
<dbReference type="Pfam" id="PF16197">
    <property type="entry name" value="KAsynt_C_assoc"/>
    <property type="match status" value="4"/>
</dbReference>
<evidence type="ECO:0000259" key="15">
    <source>
        <dbReference type="PROSITE" id="PS52004"/>
    </source>
</evidence>
<dbReference type="Gene3D" id="3.40.47.10">
    <property type="match status" value="4"/>
</dbReference>
<dbReference type="FunFam" id="1.10.1200.10:FF:000007">
    <property type="entry name" value="Probable polyketide synthase pks17"/>
    <property type="match status" value="3"/>
</dbReference>
<dbReference type="PROSITE" id="PS00606">
    <property type="entry name" value="KS3_1"/>
    <property type="match status" value="3"/>
</dbReference>
<dbReference type="Gene3D" id="3.10.129.110">
    <property type="entry name" value="Polyketide synthase dehydratase"/>
    <property type="match status" value="2"/>
</dbReference>
<dbReference type="InterPro" id="IPR006162">
    <property type="entry name" value="Ppantetheine_attach_site"/>
</dbReference>
<evidence type="ECO:0000256" key="4">
    <source>
        <dbReference type="ARBA" id="ARBA00022737"/>
    </source>
</evidence>
<dbReference type="SUPFAM" id="SSF52151">
    <property type="entry name" value="FabD/lysophospholipase-like"/>
    <property type="match status" value="4"/>
</dbReference>
<dbReference type="InterPro" id="IPR020843">
    <property type="entry name" value="ER"/>
</dbReference>
<dbReference type="InterPro" id="IPR014043">
    <property type="entry name" value="Acyl_transferase_dom"/>
</dbReference>
<dbReference type="InterPro" id="IPR018201">
    <property type="entry name" value="Ketoacyl_synth_AS"/>
</dbReference>
<evidence type="ECO:0000256" key="10">
    <source>
        <dbReference type="ARBA" id="ARBA00063272"/>
    </source>
</evidence>
<dbReference type="PANTHER" id="PTHR43775:SF51">
    <property type="entry name" value="INACTIVE PHENOLPHTHIOCEROL SYNTHESIS POLYKETIDE SYNTHASE TYPE I PKS1-RELATED"/>
    <property type="match status" value="1"/>
</dbReference>
<feature type="domain" description="Ketosynthase family 3 (KS3)" evidence="15">
    <location>
        <begin position="29"/>
        <end position="443"/>
    </location>
</feature>
<feature type="domain" description="Ketosynthase family 3 (KS3)" evidence="15">
    <location>
        <begin position="866"/>
        <end position="1280"/>
    </location>
</feature>
<name>A0A1I6TNQ6_9PSEU</name>
<dbReference type="InterPro" id="IPR016036">
    <property type="entry name" value="Malonyl_transacylase_ACP-bd"/>
</dbReference>
<evidence type="ECO:0000256" key="8">
    <source>
        <dbReference type="ARBA" id="ARBA00060158"/>
    </source>
</evidence>
<evidence type="ECO:0000313" key="18">
    <source>
        <dbReference type="Proteomes" id="UP000198852"/>
    </source>
</evidence>
<dbReference type="PANTHER" id="PTHR43775">
    <property type="entry name" value="FATTY ACID SYNTHASE"/>
    <property type="match status" value="1"/>
</dbReference>
<dbReference type="InterPro" id="IPR050091">
    <property type="entry name" value="PKS_NRPS_Biosynth_Enz"/>
</dbReference>
<dbReference type="SMART" id="SM01294">
    <property type="entry name" value="PKS_PP_betabranch"/>
    <property type="match status" value="3"/>
</dbReference>
<dbReference type="InterPro" id="IPR014030">
    <property type="entry name" value="Ketoacyl_synth_N"/>
</dbReference>
<dbReference type="SUPFAM" id="SSF51735">
    <property type="entry name" value="NAD(P)-binding Rossmann-fold domains"/>
    <property type="match status" value="7"/>
</dbReference>
<feature type="active site" description="Proton donor; for dehydratase activity" evidence="12">
    <location>
        <position position="5148"/>
    </location>
</feature>
<dbReference type="Pfam" id="PF14765">
    <property type="entry name" value="PS-DH"/>
    <property type="match status" value="2"/>
</dbReference>
<dbReference type="InterPro" id="IPR049551">
    <property type="entry name" value="PKS_DH_C"/>
</dbReference>
<feature type="active site" description="Proton acceptor; for dehydratase activity" evidence="12">
    <location>
        <position position="4990"/>
    </location>
</feature>
<dbReference type="Pfam" id="PF18369">
    <property type="entry name" value="PKS_DE"/>
    <property type="match status" value="1"/>
</dbReference>
<dbReference type="Gene3D" id="3.40.50.720">
    <property type="entry name" value="NAD(P)-binding Rossmann-like Domain"/>
    <property type="match status" value="3"/>
</dbReference>
<keyword evidence="5" id="KW-0511">Multifunctional enzyme</keyword>
<dbReference type="Pfam" id="PF22953">
    <property type="entry name" value="SpnB_Rossmann"/>
    <property type="match status" value="2"/>
</dbReference>
<dbReference type="Gene3D" id="3.90.180.10">
    <property type="entry name" value="Medium-chain alcohol dehydrogenases, catalytic domain"/>
    <property type="match status" value="1"/>
</dbReference>
<accession>A0A1I6TNQ6</accession>
<dbReference type="Pfam" id="PF00109">
    <property type="entry name" value="ketoacyl-synt"/>
    <property type="match status" value="4"/>
</dbReference>
<dbReference type="NCBIfam" id="NF045894">
    <property type="entry name" value="PKS_plus_SDR"/>
    <property type="match status" value="1"/>
</dbReference>
<dbReference type="Gene3D" id="3.40.366.10">
    <property type="entry name" value="Malonyl-Coenzyme A Acyl Carrier Protein, domain 2"/>
    <property type="match status" value="4"/>
</dbReference>
<comment type="catalytic activity">
    <reaction evidence="7">
        <text>6 (S)-methylmalonyl-CoA + propanoyl-CoA + 6 NADPH + 12 H(+) = 6-deoxyerythronolide B + 6 CO2 + 6 NADP(+) + 7 CoA + H2O</text>
        <dbReference type="Rhea" id="RHEA:23068"/>
        <dbReference type="ChEBI" id="CHEBI:15377"/>
        <dbReference type="ChEBI" id="CHEBI:15378"/>
        <dbReference type="ChEBI" id="CHEBI:16089"/>
        <dbReference type="ChEBI" id="CHEBI:16526"/>
        <dbReference type="ChEBI" id="CHEBI:57287"/>
        <dbReference type="ChEBI" id="CHEBI:57327"/>
        <dbReference type="ChEBI" id="CHEBI:57392"/>
        <dbReference type="ChEBI" id="CHEBI:57783"/>
        <dbReference type="ChEBI" id="CHEBI:58349"/>
        <dbReference type="EC" id="2.3.1.94"/>
    </reaction>
</comment>
<dbReference type="InterPro" id="IPR020807">
    <property type="entry name" value="PKS_DH"/>
</dbReference>
<dbReference type="InterPro" id="IPR013968">
    <property type="entry name" value="PKS_KR"/>
</dbReference>
<dbReference type="STRING" id="95161.SAMN05660874_04117"/>
<dbReference type="SMART" id="SM00822">
    <property type="entry name" value="PKS_KR"/>
    <property type="match status" value="3"/>
</dbReference>
<dbReference type="PROSITE" id="PS00012">
    <property type="entry name" value="PHOSPHOPANTETHEINE"/>
    <property type="match status" value="3"/>
</dbReference>
<sequence>MITGREKWVAMDMAADNAGFVAGQPADPDTTLAVVGLSCRFPGAEDPQELWRLLAEGGSSVAEVPAGRWSGPAAEEAPRWGAFLEHPEEFDAAFFGISPREAPYVDPQQRLALELGWEALEHARIAPEAVRGTRLGTFVGVSHDDHAQLISAHAHDLATEHAFTGAQRGVIANRVAAFLGARGPSITVDSSQASSLVALHLACASLRGEESDVALVCGVNLHLLPQSVLLASRLGALSSRGRCFTFDERADGYVPGEGGGAVVLKRLRTALDDGDRVLCLVRGSATTNDPDGDTLTAPTVAAQAETLGRAYRQAGIAPETVDYVELHGTGTPTGDPVEAAALGEVIGSRRPADRPLAVGSVKTNIGHLSGAAGIAGFIKTALALAHRQLPASLNFDTPNPRIPLEELNLRVQRELGPLPDGPLVAGVSSFGMGGTNCHVVLSDWRPEPEQDRTPTSLPAVPWLLSARSEEALREAASRLADAGAAHDPVEVAASLVSSRSSFDHRAAIVAGSQDDLLAATRALADGDTAPEVVTAAPDEVTVAFSGAAPVGGHGLARFPVFAEAVAEVCAVLDEEVPDGDFGAQVRRAVEEGLGSEESPLADAASFAFGVAAWRLASSWGVVPSAVGAHAGGAPLALHAAGACSLRDAARLVLARARTADPDVLDSVEFTRAQVPVTLPGAGQVVEPEALRENAFREEDVVPAFIEIGPATSLAALTRALASLWIRGDHVDWQPLLGGGRHVDLPTYPFQRKRFRLDVDAPADDVADTGPTTGAEIADPLALVREQAGIVARETGSVDADATFRELGFSSLMIEELAAKLTARTGLAVSAGAVFGHPTPAALAEHLRDLQTGADTTPDTRERQVTDEPLAIVGMACRYPGGIDSPEALWDVVASGADAIGQAPTHRGWDLTSGNLLGGFLHEAGEFDAEFFGISPREATAMDPQQRLLLETSWEALEHAGLDPSGLRGSATGVYVGATTHDYGPRAHRAPEHLTGYLLTGGTPSVLSGRVAYALGLEGPAVTVDTACSSSLVALHLAGQALRSGECDVALAAGVTVMATPGMFVEFSRQGGLAADGRCKPFSAEADGTSWAEGVGVLALERLSDAQRHGHRVLAVVRGSAVNQDGASNGLTAPSGPSQQRVIREALAGAGLSPEDVDAVEAHGTGTRLGDPIEAQALAETYGRHRRPHSPLWLGSLKSNIGHAQAAAGVAGVIKMVQAIRHETLPATLHAHEPTSRVEWASSGLELLAESRDWLDEGRPRRAGVSSFGISGTNAHVIVEEAPLVVEPARDEPPVVPWVLSGHDSAALRDQAHRLAEFVEAHPDLSGVDVGAALAGRAVHEHRAVVLGADRGDALDTLRSVARGEAGEPATAATRPVFVFPGQGSQWTGMAVELLESSPVFAARMQECAAALEPFAEFRLLDVLSDETALERVDVVQPVLWAVMVSLAAVWQSYGVEPAAVVGHSQGEIAAAVVAGALSLEDGARAVALRSRAIAAELAGRGGMAAVRASAEDVRELIGDEPDVSIAAMNGTATTVVSGTPEALAALEEQCGAAGLRFRWIPVDYASHSAQVEALEDRVLADLAAIEPRRAQVPFFSTVTGTWLEEQDLDAAYWYRNLRNPVRFDEAVRALAADGCGAFVECSPHTVLTEDIAHAAETAGRDAVVVGSLLRDAGDQRQLWTSLGEAFTRGIAVDWTAAFTGLGARPVDLPPYAFQRQHYWLDADAGTLDVSAAGLIPARHPLLGAAVHPADGGSLLLTGRLDEHTHAWLHDHAVGEVALLPATAWLELALHAGNRCGSPHVDELILHAPLTLGAATDLQITVTASDEPGRATATFHARPAADDAPWTLHATATLGPAPATPPAPDWAASWPPAGTTPVDTSGVYAELADLGYTYGPAFRGLRRMWTEPGGTVYAEAELALPELDGTDYGIHPALLDSALHALLGDELRLPHAFDDVALHAPGGRALRARITRTGQDGVSVDLADANGHPVAEIGALTTRPADTARLGGPTAAARSLFTVEWDELPLTDLAPTGDWALLGENPLGLPGGTATYRDLDDLRGALDSGTVPDVLVWRVPRSDGDPATAAHAHAATALDTARALLLDDRLTDARLLVVTEGATGPDAVTDIAAATAWGLLRTAQTETPGRFALVDTDRHPDSLRLLPSTAAGTEPQLALRAGRAHAPRLARATATETAAPFGPDSTVLLTGASGRIGGLLARRLVHEHGVRRLVCLSRSGAEATRDLTDELTGAGCAVTHLACDAADRDALAAALRTLGEPVTAVVHAAGALADGAVTSLTAEQLDAVLRPKVDAAWNLHELTRDEPLTAFVLLSSVAGVLGTSGQANYAAGNAFLDALAAHRTDLGLPGQALVFGVWEQDDAGGGMASGLDDTDRDRLARLGLVPMPEDEALALFDHAVTDPRPQWVPAKLDVRSVRERAAEDGVPPLLRRIVPPPAAEDTSSFPERLETLSPGERQELALDLVRTQAAAVLRFESGERIHPTRPFQDIGFDSLGSVELRNRLNTRTGERLPAGLLFDHPTPTALAAYLVDRITGAQDEPTPVVVQETEPDPEPDHDDDPIAIVGMACRFPGGVTDPESFWELVSTGGDGIGPFPSDRGWDLDALYHPDPDHPGTSYTREGGFLHEAGDFDAAFFGISPREALAMDPQQRLFLETSWEALEHAGLDPSALRGSATGVFAGQVYHDYAPPLDRTPEQVESLMLTGNTGSVLSGRVAYAFGFEGPAVTVDTACSTSLVALHLAGQALRSGECDVALAGGVTVMATPGPFVHFGRQRGLSPDGRCKPFSATADGTGFSEGAGVLALERLSDARRKGHRILAVVRGSAVNQDGASNGLTAPSGPSQQRVIRAALANAGLAPGEVDAVEAHGTGTTLGDPIEAEALLSTYGAERDADRPLWLGSVKSNIGHTQAAAGVAGVIKVVQAMRHGVLPASLHAGEPTSHVDWSSGRVRLLAESRRWPGERPRRAGVSSFGISGTNAHVIIEQAPDVAEPAARGESTAVPWVLSGRGAEALRAQAERLANHLAAHPDESVVDVGTSLLGRAVHENRAVVVGSGRDELLDGVRALAGGTGVSGEVRDGAEPRVALVFPGQGSQWPGMAVELLADSPVFAARMRECAAALKPHVDVPLLRILGNADALERVELVQPALWAVMVSLAAVWESCGVRPAAVLGHSQGEIAAAVVAGALSLEDGARAVALRSRAIAAELAGRGGMAVVRVPAAEAHRLVDDLDEVSIAAMNGPAATVVSGTPAGLDALEARCGAEDVRFRRVAVDYASHSAQVDALRDRILADLAPIEARPADVPFFSTVTGGWLGQEVPDAAYWVRNLRHPVRFEEAVRALAAEGFDAFIECSPHAVLTAEVEHTLEVAGHDAAVVGSLLRDAGDQRQLLTSLGEAFVRGVAVDWSSACAGTGGRLVDLPPYAFQHERYWWDAPETTPESAGDAEFWAAVDHDDPSVLAETLDVDDASLLPVLPALRAWHRERASTAEIASWRYRTRWVPTTTPATPVLAGTWLLVVPTGTAADVVADAVRDHGGDVRTVEVPATATREDLAGRLEQRAYAGVLSLLPAADDPAPGTGVSRTGLTATVALFQALADTGIDAPLWCLTRQAVTATDEDAATPRDGAAAQHMVWGLGRIIALEHPERFGGLVDLPARPDARTGRLLAGILSGATGEDQVALRPTGAHVRRLARASGAGPAWRPRGTVLITGGTGGLGAAVARHLARTGADHLVLVSRRGPDAPGADELRAELEAADVRVTIEACDVGDRADLARLLDGLAPTAVVHTAAVLDDGLVQDLTPDQLDRVLRVKADGARHLHELTRDLDAFVLFSSVAGTFGASGQGNYAPGNAYLDALAEHRHALGLPATSIAWGLWDERGMATGDGIGEMARRHGLPVMAPELAATALRAVAGDADPAVIVANVEWDRFHAAYTATRPSPFLADLPEVRRLTESREPARATTPAGRLAALAPADQQAALLTIVREQVAGVLGHAGPDSVDPETSYRELGFDSVTAVELRNQLNRVTGLRLPSTIVFDHPNARALATHLHGELLGDAPETPEAPAAEVVDDPVVIVGMSCRFPGDVRSPEDLWELLRAGGDAITPFPEDRGWDTDRLFSGDGPGSSCAREGGFLHDAADFDADFFGISPREALAMDPQQRQLLETSWEALEDAGIDPTTLRGTRAAVFTGSNGGDYLAMGPGAPDEAVGYAGTGNIGSVLSGRIAYVLGTEGPALTVDTACSSSLVALHLAARSLQQGECDLALTGGVTVMSTPGIFTEFTHQGGLAPDGRSKAFAEDADGAGFAEGVGVLVVERLSDARRNGHRVLAVVRGSAVNQDGASNGLTAPNGVAQQRVIRAALADAGLETSDVDVVEAHGTGTKLGDPIEAGALLATYGRGRDAKRPLWLGSVKSNIGHTQAAAGVAGIIKSVLALRHAHLPRTVHADHPTTHVDWSSGALRLLTGPQDWPETGRPRRAGVSSFGVSGTNAHVVLEQGPDEETVPGAPVADGEIVPLPVTAKTPAALREQARRLLPVLDDAAPAEVGHALATTRARFAHRAVVLGASDAERRAALDELSGPDVVLGTTVSPDERVVFVFPGQGSQWTGMAVELLESSPVFAARMEECAAALKPFADVELLDALSDEAALERVDVVQPVLWAVMVSLAEVWRSYGVEPAAVVGHSQGEIAAAVVAGALSLEDGARVVALRSRAVASGLSGRGGMAAVRASSEETRRLVGDEPEVSIAAMNGPTTTVVSGTPEALAALEERCGAEGVRFQWVAVDYASHSAQVEALEDRVLADLAPLDARRATVPFFSTVTGSWLGDEVPDAAYWYRNLRNPVRFEEAVQGLLDLGFRHFVEASPHPVLTPGIEETAGDVEVSAVGTLRRDEGGQERVLRSLAEAFVAGAPVEWAYESAGSGRVALPTYAFQRRRFWLRHHGADAAAHGMAATGHALLGSGVVLPGTGGHLFTGRFSPQDQPWTADHEVLGRIVLPGTAFLDMVLHAADAVGCDHVAELTLETPLVLTGTTQIQVLVAAPGDDGDHEITVHAQDDPLHGWTLHARATATSGAPEEPADLTSWPPAASAVDLDGLYERLADDGLSYGPVFRGLERVWRSGEEIFAEVALPEGTEPAGFGLHPALLDAALHAWPACTDLDTVRLPFLWSGVSLHATGATRLRVRLTPSDDALSVLVADTDGRPVLTARSLVTRPVADTAFPAAPSSGPSLYRVDWKAETGMPAEFSLAVLGEADDLPASHPELSGFLDLAALEEHLAAGEKPVPERVLVEIGSPSGEPMPSAAEHAARRALELVQRWLASDLFLESRLVLVTRGAVGVGGDGLGDLAASPVWGLVRSAQTEHPGRVTLLDADPAGTTPDAVLRALAVDEPQLALRGEEILIPRLVRDESPARDADPRWHLDTGSGGTLDDLAWVPDPAAVERPLGEFEVRVRVCAVGVNFRDLLVVLGMYPDAENAVLGSEASGVVTEIGSGVTGVGVGDRVMGVWQGTYHSSIVVDECTVVGIPAGWSFETAASVPVAFVTAYYALVDLADLKVGESVLVHSAAGGVGMAAVQLARHLGAEVCATASEPKWPVVRELGVADDRIASSRTAEFEQLFNPVDVVLDSLAGELVDASLRLMRPGGRFVEMGKTDVRDAAEVAAVHGGVRYRAFDLAEAGGVRLGEILRAIVGLFETGALQPLPTKVWDVRQAGEAFWYMSRARHVGKLVLTTPREETDGWVVVTGASGVLGGVVARHVVSEWGVRRVLLLSRRGQDAPGTDALVRELTSAGAEVRVAACDVADRDALTETLSSVEGEIAGVVHAAGTLDDVTVESLTPQRLADVLSAKVAGAWNLHEATADEDLRWFVLFSSAAGVLGGAGQANYAAGNAFLDGLAAFRRARGLPAVSVAWGLWEQRSAMTEGLDDTDLARMARTGVLPMSNADALRLLDTATTSARGLLLAADLDTGALDTGLFRDLGRRPAPARRRAAASSGGEPRPDLARRLDGLGDEERRRVVLRAVCEQAATVLGHSSAASIPVDQGFLQMGFDSLTAVELRNRLNTATGLRLPATLVFDHPDPARLAEHLAAELAPATETGADLSAELDLLDTALSDPSAADDATRAQVTARLQNLLSRWSIAPGDAADDVAENLESAGADELFDFIDQQFGTN</sequence>
<dbReference type="InterPro" id="IPR016039">
    <property type="entry name" value="Thiolase-like"/>
</dbReference>
<dbReference type="GO" id="GO:0004312">
    <property type="term" value="F:fatty acid synthase activity"/>
    <property type="evidence" value="ECO:0007669"/>
    <property type="project" value="TreeGrafter"/>
</dbReference>
<dbReference type="Pfam" id="PF13602">
    <property type="entry name" value="ADH_zinc_N_2"/>
    <property type="match status" value="1"/>
</dbReference>
<dbReference type="PROSITE" id="PS01162">
    <property type="entry name" value="QOR_ZETA_CRYSTAL"/>
    <property type="match status" value="1"/>
</dbReference>
<feature type="compositionally biased region" description="Basic and acidic residues" evidence="13">
    <location>
        <begin position="5996"/>
        <end position="6005"/>
    </location>
</feature>
<feature type="region of interest" description="N-terminal hotdog fold" evidence="12">
    <location>
        <begin position="1739"/>
        <end position="1860"/>
    </location>
</feature>
<feature type="region of interest" description="N-terminal hotdog fold" evidence="12">
    <location>
        <begin position="4958"/>
        <end position="5078"/>
    </location>
</feature>
<keyword evidence="3 17" id="KW-0808">Transferase</keyword>
<evidence type="ECO:0000256" key="9">
    <source>
        <dbReference type="ARBA" id="ARBA00060622"/>
    </source>
</evidence>
<dbReference type="SMART" id="SM00829">
    <property type="entry name" value="PKS_ER"/>
    <property type="match status" value="1"/>
</dbReference>
<keyword evidence="2" id="KW-0597">Phosphoprotein</keyword>
<comment type="pathway">
    <text evidence="9">Antibiotic biosynthesis; erythromycin biosynthesis.</text>
</comment>
<dbReference type="CDD" id="cd05195">
    <property type="entry name" value="enoyl_red"/>
    <property type="match status" value="1"/>
</dbReference>
<dbReference type="FunFam" id="3.40.366.10:FF:000002">
    <property type="entry name" value="Probable polyketide synthase 2"/>
    <property type="match status" value="3"/>
</dbReference>
<protein>
    <recommendedName>
        <fullName evidence="11">6-deoxyerythronolide-B synthase</fullName>
        <ecNumber evidence="11">2.3.1.94</ecNumber>
    </recommendedName>
</protein>
<keyword evidence="4" id="KW-0677">Repeat</keyword>
<dbReference type="GO" id="GO:0008270">
    <property type="term" value="F:zinc ion binding"/>
    <property type="evidence" value="ECO:0007669"/>
    <property type="project" value="InterPro"/>
</dbReference>
<feature type="domain" description="Carrier" evidence="14">
    <location>
        <begin position="773"/>
        <end position="850"/>
    </location>
</feature>
<dbReference type="Proteomes" id="UP000198852">
    <property type="component" value="Unassembled WGS sequence"/>
</dbReference>
<dbReference type="InterPro" id="IPR041618">
    <property type="entry name" value="PKS_DE"/>
</dbReference>
<feature type="active site" description="Proton acceptor; for dehydratase activity" evidence="12">
    <location>
        <position position="1771"/>
    </location>
</feature>
<dbReference type="GO" id="GO:0004315">
    <property type="term" value="F:3-oxoacyl-[acyl-carrier-protein] synthase activity"/>
    <property type="evidence" value="ECO:0007669"/>
    <property type="project" value="InterPro"/>
</dbReference>
<dbReference type="GO" id="GO:0031177">
    <property type="term" value="F:phosphopantetheine binding"/>
    <property type="evidence" value="ECO:0007669"/>
    <property type="project" value="InterPro"/>
</dbReference>
<dbReference type="CDD" id="cd08956">
    <property type="entry name" value="KR_3_FAS_SDR_x"/>
    <property type="match status" value="2"/>
</dbReference>
<gene>
    <name evidence="17" type="ORF">SAMN05660874_04117</name>
</gene>
<dbReference type="SMART" id="SM00827">
    <property type="entry name" value="PKS_AT"/>
    <property type="match status" value="3"/>
</dbReference>
<dbReference type="InterPro" id="IPR055123">
    <property type="entry name" value="SpnB-like_Rossmann"/>
</dbReference>
<evidence type="ECO:0000256" key="3">
    <source>
        <dbReference type="ARBA" id="ARBA00022679"/>
    </source>
</evidence>
<evidence type="ECO:0000256" key="1">
    <source>
        <dbReference type="ARBA" id="ARBA00022450"/>
    </source>
</evidence>
<evidence type="ECO:0000256" key="6">
    <source>
        <dbReference type="ARBA" id="ARBA00023315"/>
    </source>
</evidence>
<dbReference type="PROSITE" id="PS52004">
    <property type="entry name" value="KS3_2"/>
    <property type="match status" value="4"/>
</dbReference>
<dbReference type="InterPro" id="IPR014031">
    <property type="entry name" value="Ketoacyl_synth_C"/>
</dbReference>
<dbReference type="InterPro" id="IPR020841">
    <property type="entry name" value="PKS_Beta-ketoAc_synthase_dom"/>
</dbReference>
<feature type="domain" description="Ketosynthase family 3 (KS3)" evidence="15">
    <location>
        <begin position="2574"/>
        <end position="2999"/>
    </location>
</feature>
<comment type="subunit">
    <text evidence="10">Homodimer. Erythronolide synthase is composed of EryAI, EryAII and EryAIII multimodular (2 modules) polypeptides each coding for a functional synthase subunit which participates in 2 of the six FAS-like elongation steps required for formation of the polyketide. Module 1, 2, 3, 4, 5, and 6 participating in biosynthesis steps 1, 2, 3, 4, 5, and 6, respectively.</text>
</comment>
<feature type="domain" description="PKS/mFAS DH" evidence="16">
    <location>
        <begin position="1739"/>
        <end position="2006"/>
    </location>
</feature>
<dbReference type="Gene3D" id="1.10.1200.10">
    <property type="entry name" value="ACP-like"/>
    <property type="match status" value="4"/>
</dbReference>
<organism evidence="17 18">
    <name type="scientific">Saccharopolyspora flava</name>
    <dbReference type="NCBI Taxonomy" id="95161"/>
    <lineage>
        <taxon>Bacteria</taxon>
        <taxon>Bacillati</taxon>
        <taxon>Actinomycetota</taxon>
        <taxon>Actinomycetes</taxon>
        <taxon>Pseudonocardiales</taxon>
        <taxon>Pseudonocardiaceae</taxon>
        <taxon>Saccharopolyspora</taxon>
    </lineage>
</organism>
<dbReference type="InterPro" id="IPR036291">
    <property type="entry name" value="NAD(P)-bd_dom_sf"/>
</dbReference>
<feature type="active site" description="Proton donor; for dehydratase activity" evidence="12">
    <location>
        <position position="1935"/>
    </location>
</feature>
<reference evidence="18" key="1">
    <citation type="submission" date="2016-10" db="EMBL/GenBank/DDBJ databases">
        <authorList>
            <person name="Varghese N."/>
            <person name="Submissions S."/>
        </authorList>
    </citation>
    <scope>NUCLEOTIDE SEQUENCE [LARGE SCALE GENOMIC DNA]</scope>
    <source>
        <strain evidence="18">DSM 44771</strain>
    </source>
</reference>
<evidence type="ECO:0000256" key="5">
    <source>
        <dbReference type="ARBA" id="ARBA00023268"/>
    </source>
</evidence>
<feature type="domain" description="Ketosynthase family 3 (KS3)" evidence="15">
    <location>
        <begin position="4078"/>
        <end position="4502"/>
    </location>
</feature>
<dbReference type="InterPro" id="IPR042104">
    <property type="entry name" value="PKS_dehydratase_sf"/>
</dbReference>
<dbReference type="InterPro" id="IPR020806">
    <property type="entry name" value="PKS_PP-bd"/>
</dbReference>
<evidence type="ECO:0000256" key="2">
    <source>
        <dbReference type="ARBA" id="ARBA00022553"/>
    </source>
</evidence>
<dbReference type="Pfam" id="PF08240">
    <property type="entry name" value="ADH_N"/>
    <property type="match status" value="1"/>
</dbReference>
<dbReference type="SUPFAM" id="SSF50129">
    <property type="entry name" value="GroES-like"/>
    <property type="match status" value="1"/>
</dbReference>
<dbReference type="Gene3D" id="3.30.70.3290">
    <property type="match status" value="5"/>
</dbReference>
<dbReference type="InterPro" id="IPR011032">
    <property type="entry name" value="GroES-like_sf"/>
</dbReference>
<dbReference type="Pfam" id="PF02801">
    <property type="entry name" value="Ketoacyl-synt_C"/>
    <property type="match status" value="4"/>
</dbReference>
<evidence type="ECO:0000259" key="16">
    <source>
        <dbReference type="PROSITE" id="PS52019"/>
    </source>
</evidence>
<dbReference type="CDD" id="cd00833">
    <property type="entry name" value="PKS"/>
    <property type="match status" value="4"/>
</dbReference>
<dbReference type="EC" id="2.3.1.94" evidence="11"/>
<dbReference type="Pfam" id="PF08659">
    <property type="entry name" value="KR"/>
    <property type="match status" value="3"/>
</dbReference>
<dbReference type="SUPFAM" id="SSF47336">
    <property type="entry name" value="ACP-like"/>
    <property type="match status" value="4"/>
</dbReference>
<evidence type="ECO:0000256" key="11">
    <source>
        <dbReference type="ARBA" id="ARBA00066981"/>
    </source>
</evidence>
<proteinExistence type="predicted"/>
<dbReference type="PROSITE" id="PS52019">
    <property type="entry name" value="PKS_MFAS_DH"/>
    <property type="match status" value="2"/>
</dbReference>
<feature type="region of interest" description="C-terminal hotdog fold" evidence="12">
    <location>
        <begin position="1874"/>
        <end position="2006"/>
    </location>
</feature>
<dbReference type="InterPro" id="IPR036736">
    <property type="entry name" value="ACP-like_sf"/>
</dbReference>
<dbReference type="Pfam" id="PF00698">
    <property type="entry name" value="Acyl_transf_1"/>
    <property type="match status" value="3"/>
</dbReference>
<dbReference type="Gene3D" id="3.40.50.11460">
    <property type="match status" value="1"/>
</dbReference>
<feature type="domain" description="Carrier" evidence="14">
    <location>
        <begin position="2474"/>
        <end position="2549"/>
    </location>
</feature>
<dbReference type="InterPro" id="IPR001227">
    <property type="entry name" value="Ac_transferase_dom_sf"/>
</dbReference>
<keyword evidence="6" id="KW-0012">Acyltransferase</keyword>
<keyword evidence="18" id="KW-1185">Reference proteome</keyword>
<dbReference type="SMART" id="SM00825">
    <property type="entry name" value="PKS_KS"/>
    <property type="match status" value="4"/>
</dbReference>
<dbReference type="InterPro" id="IPR032821">
    <property type="entry name" value="PKS_assoc"/>
</dbReference>
<dbReference type="InterPro" id="IPR016035">
    <property type="entry name" value="Acyl_Trfase/lysoPLipase"/>
</dbReference>
<dbReference type="EMBL" id="FOZX01000007">
    <property type="protein sequence ID" value="SFS90607.1"/>
    <property type="molecule type" value="Genomic_DNA"/>
</dbReference>
<keyword evidence="1" id="KW-0596">Phosphopantetheine</keyword>
<dbReference type="InterPro" id="IPR009081">
    <property type="entry name" value="PP-bd_ACP"/>
</dbReference>
<dbReference type="PROSITE" id="PS50075">
    <property type="entry name" value="CARRIER"/>
    <property type="match status" value="4"/>
</dbReference>
<feature type="domain" description="Carrier" evidence="14">
    <location>
        <begin position="3986"/>
        <end position="4061"/>
    </location>
</feature>
<dbReference type="SUPFAM" id="SSF55048">
    <property type="entry name" value="Probable ACP-binding domain of malonyl-CoA ACP transacylase"/>
    <property type="match status" value="3"/>
</dbReference>
<dbReference type="InterPro" id="IPR013154">
    <property type="entry name" value="ADH-like_N"/>
</dbReference>
<dbReference type="InterPro" id="IPR002364">
    <property type="entry name" value="Quin_OxRdtase/zeta-crystal_CS"/>
</dbReference>
<evidence type="ECO:0000256" key="7">
    <source>
        <dbReference type="ARBA" id="ARBA00052442"/>
    </source>
</evidence>
<evidence type="ECO:0000256" key="12">
    <source>
        <dbReference type="PROSITE-ProRule" id="PRU01363"/>
    </source>
</evidence>
<evidence type="ECO:0000313" key="17">
    <source>
        <dbReference type="EMBL" id="SFS90607.1"/>
    </source>
</evidence>
<evidence type="ECO:0000256" key="13">
    <source>
        <dbReference type="SAM" id="MobiDB-lite"/>
    </source>
</evidence>
<dbReference type="SMART" id="SM00826">
    <property type="entry name" value="PKS_DH"/>
    <property type="match status" value="2"/>
</dbReference>
<dbReference type="GO" id="GO:0006633">
    <property type="term" value="P:fatty acid biosynthetic process"/>
    <property type="evidence" value="ECO:0007669"/>
    <property type="project" value="InterPro"/>
</dbReference>
<dbReference type="Pfam" id="PF00550">
    <property type="entry name" value="PP-binding"/>
    <property type="match status" value="4"/>
</dbReference>
<dbReference type="SMART" id="SM00823">
    <property type="entry name" value="PKS_PP"/>
    <property type="match status" value="4"/>
</dbReference>
<dbReference type="InterPro" id="IPR057326">
    <property type="entry name" value="KR_dom"/>
</dbReference>
<feature type="domain" description="Carrier" evidence="14">
    <location>
        <begin position="6011"/>
        <end position="6089"/>
    </location>
</feature>
<dbReference type="GO" id="GO:0016491">
    <property type="term" value="F:oxidoreductase activity"/>
    <property type="evidence" value="ECO:0007669"/>
    <property type="project" value="InterPro"/>
</dbReference>
<feature type="region of interest" description="C-terminal hotdog fold" evidence="12">
    <location>
        <begin position="5089"/>
        <end position="5222"/>
    </location>
</feature>
<dbReference type="GO" id="GO:0047879">
    <property type="term" value="F:erythronolide synthase activity"/>
    <property type="evidence" value="ECO:0007669"/>
    <property type="project" value="UniProtKB-EC"/>
</dbReference>
<dbReference type="InterPro" id="IPR049900">
    <property type="entry name" value="PKS_mFAS_DH"/>
</dbReference>
<dbReference type="FunFam" id="3.40.47.10:FF:000019">
    <property type="entry name" value="Polyketide synthase type I"/>
    <property type="match status" value="3"/>
</dbReference>
<dbReference type="InterPro" id="IPR049552">
    <property type="entry name" value="PKS_DH_N"/>
</dbReference>
<dbReference type="SUPFAM" id="SSF53901">
    <property type="entry name" value="Thiolase-like"/>
    <property type="match status" value="4"/>
</dbReference>